<dbReference type="Proteomes" id="UP000236161">
    <property type="component" value="Unassembled WGS sequence"/>
</dbReference>
<protein>
    <submittedName>
        <fullName evidence="2">Uncharacterized protein</fullName>
    </submittedName>
</protein>
<dbReference type="EMBL" id="KZ452209">
    <property type="protein sequence ID" value="PKA48792.1"/>
    <property type="molecule type" value="Genomic_DNA"/>
</dbReference>
<name>A0A2H9ZZU1_9ASPA</name>
<proteinExistence type="predicted"/>
<gene>
    <name evidence="2" type="ORF">AXF42_Ash018734</name>
</gene>
<keyword evidence="3" id="KW-1185">Reference proteome</keyword>
<reference evidence="2 3" key="1">
    <citation type="journal article" date="2017" name="Nature">
        <title>The Apostasia genome and the evolution of orchids.</title>
        <authorList>
            <person name="Zhang G.Q."/>
            <person name="Liu K.W."/>
            <person name="Li Z."/>
            <person name="Lohaus R."/>
            <person name="Hsiao Y.Y."/>
            <person name="Niu S.C."/>
            <person name="Wang J.Y."/>
            <person name="Lin Y.C."/>
            <person name="Xu Q."/>
            <person name="Chen L.J."/>
            <person name="Yoshida K."/>
            <person name="Fujiwara S."/>
            <person name="Wang Z.W."/>
            <person name="Zhang Y.Q."/>
            <person name="Mitsuda N."/>
            <person name="Wang M."/>
            <person name="Liu G.H."/>
            <person name="Pecoraro L."/>
            <person name="Huang H.X."/>
            <person name="Xiao X.J."/>
            <person name="Lin M."/>
            <person name="Wu X.Y."/>
            <person name="Wu W.L."/>
            <person name="Chen Y.Y."/>
            <person name="Chang S.B."/>
            <person name="Sakamoto S."/>
            <person name="Ohme-Takagi M."/>
            <person name="Yagi M."/>
            <person name="Zeng S.J."/>
            <person name="Shen C.Y."/>
            <person name="Yeh C.M."/>
            <person name="Luo Y.B."/>
            <person name="Tsai W.C."/>
            <person name="Van de Peer Y."/>
            <person name="Liu Z.J."/>
        </authorList>
    </citation>
    <scope>NUCLEOTIDE SEQUENCE [LARGE SCALE GENOMIC DNA]</scope>
    <source>
        <strain evidence="3">cv. Shenzhen</strain>
        <tissue evidence="2">Stem</tissue>
    </source>
</reference>
<evidence type="ECO:0000313" key="3">
    <source>
        <dbReference type="Proteomes" id="UP000236161"/>
    </source>
</evidence>
<feature type="region of interest" description="Disordered" evidence="1">
    <location>
        <begin position="32"/>
        <end position="51"/>
    </location>
</feature>
<evidence type="ECO:0000313" key="2">
    <source>
        <dbReference type="EMBL" id="PKA48792.1"/>
    </source>
</evidence>
<dbReference type="AlphaFoldDB" id="A0A2H9ZZU1"/>
<accession>A0A2H9ZZU1</accession>
<sequence length="51" mass="5637">MFPVFEVYRGLRGFTMVHDGSRGFTGVLGGSQGFTGFTMRTPENPKPREPS</sequence>
<evidence type="ECO:0000256" key="1">
    <source>
        <dbReference type="SAM" id="MobiDB-lite"/>
    </source>
</evidence>
<organism evidence="2 3">
    <name type="scientific">Apostasia shenzhenica</name>
    <dbReference type="NCBI Taxonomy" id="1088818"/>
    <lineage>
        <taxon>Eukaryota</taxon>
        <taxon>Viridiplantae</taxon>
        <taxon>Streptophyta</taxon>
        <taxon>Embryophyta</taxon>
        <taxon>Tracheophyta</taxon>
        <taxon>Spermatophyta</taxon>
        <taxon>Magnoliopsida</taxon>
        <taxon>Liliopsida</taxon>
        <taxon>Asparagales</taxon>
        <taxon>Orchidaceae</taxon>
        <taxon>Apostasioideae</taxon>
        <taxon>Apostasia</taxon>
    </lineage>
</organism>